<evidence type="ECO:0000256" key="4">
    <source>
        <dbReference type="ARBA" id="ARBA00022989"/>
    </source>
</evidence>
<evidence type="ECO:0000256" key="2">
    <source>
        <dbReference type="ARBA" id="ARBA00022692"/>
    </source>
</evidence>
<dbReference type="Pfam" id="PF11779">
    <property type="entry name" value="SPT_ssu-like"/>
    <property type="match status" value="1"/>
</dbReference>
<organism evidence="7 8">
    <name type="scientific">Rhizoctonia solani</name>
    <dbReference type="NCBI Taxonomy" id="456999"/>
    <lineage>
        <taxon>Eukaryota</taxon>
        <taxon>Fungi</taxon>
        <taxon>Dikarya</taxon>
        <taxon>Basidiomycota</taxon>
        <taxon>Agaricomycotina</taxon>
        <taxon>Agaricomycetes</taxon>
        <taxon>Cantharellales</taxon>
        <taxon>Ceratobasidiaceae</taxon>
        <taxon>Rhizoctonia</taxon>
    </lineage>
</organism>
<dbReference type="AlphaFoldDB" id="A0A0K6G9B6"/>
<evidence type="ECO:0000256" key="3">
    <source>
        <dbReference type="ARBA" id="ARBA00022824"/>
    </source>
</evidence>
<sequence>MKQTSLVSSLSRTPSSAVKRFLWRRQIWFESTFALSMLEPWEKMLIMGVLLFLSSLFVTGAVRYLPNHVSVVVARAGFYLNGSSNTTLPIQL</sequence>
<gene>
    <name evidence="7" type="ORF">RSOLAG22IIIB_01705</name>
</gene>
<keyword evidence="2 6" id="KW-0812">Transmembrane</keyword>
<proteinExistence type="predicted"/>
<dbReference type="InterPro" id="IPR024512">
    <property type="entry name" value="Ser_palmitoyltrfase_ssu-like"/>
</dbReference>
<evidence type="ECO:0000256" key="5">
    <source>
        <dbReference type="ARBA" id="ARBA00023136"/>
    </source>
</evidence>
<keyword evidence="3" id="KW-0256">Endoplasmic reticulum</keyword>
<keyword evidence="5 6" id="KW-0472">Membrane</keyword>
<keyword evidence="4 6" id="KW-1133">Transmembrane helix</keyword>
<name>A0A0K6G9B6_9AGAM</name>
<dbReference type="Proteomes" id="UP000044841">
    <property type="component" value="Unassembled WGS sequence"/>
</dbReference>
<keyword evidence="8" id="KW-1185">Reference proteome</keyword>
<protein>
    <submittedName>
        <fullName evidence="7">Uncharacterized protein</fullName>
    </submittedName>
</protein>
<accession>A0A0K6G9B6</accession>
<evidence type="ECO:0000256" key="6">
    <source>
        <dbReference type="SAM" id="Phobius"/>
    </source>
</evidence>
<dbReference type="GO" id="GO:0005789">
    <property type="term" value="C:endoplasmic reticulum membrane"/>
    <property type="evidence" value="ECO:0007669"/>
    <property type="project" value="UniProtKB-SubCell"/>
</dbReference>
<evidence type="ECO:0000313" key="7">
    <source>
        <dbReference type="EMBL" id="CUA75066.1"/>
    </source>
</evidence>
<reference evidence="7 8" key="1">
    <citation type="submission" date="2015-07" db="EMBL/GenBank/DDBJ databases">
        <authorList>
            <person name="Noorani M."/>
        </authorList>
    </citation>
    <scope>NUCLEOTIDE SEQUENCE [LARGE SCALE GENOMIC DNA]</scope>
    <source>
        <strain evidence="7">BBA 69670</strain>
    </source>
</reference>
<evidence type="ECO:0000313" key="8">
    <source>
        <dbReference type="Proteomes" id="UP000044841"/>
    </source>
</evidence>
<evidence type="ECO:0000256" key="1">
    <source>
        <dbReference type="ARBA" id="ARBA00004477"/>
    </source>
</evidence>
<feature type="transmembrane region" description="Helical" evidence="6">
    <location>
        <begin position="44"/>
        <end position="65"/>
    </location>
</feature>
<dbReference type="EMBL" id="CYGV01001511">
    <property type="protein sequence ID" value="CUA75066.1"/>
    <property type="molecule type" value="Genomic_DNA"/>
</dbReference>
<comment type="subcellular location">
    <subcellularLocation>
        <location evidence="1">Endoplasmic reticulum membrane</location>
        <topology evidence="1">Multi-pass membrane protein</topology>
    </subcellularLocation>
</comment>